<proteinExistence type="predicted"/>
<evidence type="ECO:0000313" key="1">
    <source>
        <dbReference type="EMBL" id="CAL1365636.1"/>
    </source>
</evidence>
<keyword evidence="2" id="KW-1185">Reference proteome</keyword>
<sequence>MNGAPSFPAAAISEMTRISEVHLAQAHHRSRILYSSTERMTGFVGISGMKTKPKTTKNEKTEKKPSATTLFVLVMAVSVEAKGRRVGSHDGKEAHHRRTGRCRVVGLTRRNFESRKDHSYWHQIPS</sequence>
<organism evidence="1 2">
    <name type="scientific">Linum trigynum</name>
    <dbReference type="NCBI Taxonomy" id="586398"/>
    <lineage>
        <taxon>Eukaryota</taxon>
        <taxon>Viridiplantae</taxon>
        <taxon>Streptophyta</taxon>
        <taxon>Embryophyta</taxon>
        <taxon>Tracheophyta</taxon>
        <taxon>Spermatophyta</taxon>
        <taxon>Magnoliopsida</taxon>
        <taxon>eudicotyledons</taxon>
        <taxon>Gunneridae</taxon>
        <taxon>Pentapetalae</taxon>
        <taxon>rosids</taxon>
        <taxon>fabids</taxon>
        <taxon>Malpighiales</taxon>
        <taxon>Linaceae</taxon>
        <taxon>Linum</taxon>
    </lineage>
</organism>
<reference evidence="1 2" key="1">
    <citation type="submission" date="2024-04" db="EMBL/GenBank/DDBJ databases">
        <authorList>
            <person name="Fracassetti M."/>
        </authorList>
    </citation>
    <scope>NUCLEOTIDE SEQUENCE [LARGE SCALE GENOMIC DNA]</scope>
</reference>
<dbReference type="AlphaFoldDB" id="A0AAV2D3R2"/>
<accession>A0AAV2D3R2</accession>
<dbReference type="Proteomes" id="UP001497516">
    <property type="component" value="Chromosome 2"/>
</dbReference>
<name>A0AAV2D3R2_9ROSI</name>
<dbReference type="EMBL" id="OZ034815">
    <property type="protein sequence ID" value="CAL1365636.1"/>
    <property type="molecule type" value="Genomic_DNA"/>
</dbReference>
<evidence type="ECO:0000313" key="2">
    <source>
        <dbReference type="Proteomes" id="UP001497516"/>
    </source>
</evidence>
<protein>
    <submittedName>
        <fullName evidence="1">Uncharacterized protein</fullName>
    </submittedName>
</protein>
<gene>
    <name evidence="1" type="ORF">LTRI10_LOCUS10264</name>
</gene>